<dbReference type="SUPFAM" id="SSF53335">
    <property type="entry name" value="S-adenosyl-L-methionine-dependent methyltransferases"/>
    <property type="match status" value="1"/>
</dbReference>
<keyword evidence="3" id="KW-1185">Reference proteome</keyword>
<keyword evidence="2" id="KW-0808">Transferase</keyword>
<dbReference type="Proteomes" id="UP000634011">
    <property type="component" value="Unassembled WGS sequence"/>
</dbReference>
<dbReference type="InterPro" id="IPR013216">
    <property type="entry name" value="Methyltransf_11"/>
</dbReference>
<name>A0A923HGI5_9BURK</name>
<dbReference type="GO" id="GO:0032259">
    <property type="term" value="P:methylation"/>
    <property type="evidence" value="ECO:0007669"/>
    <property type="project" value="UniProtKB-KW"/>
</dbReference>
<proteinExistence type="predicted"/>
<reference evidence="2" key="1">
    <citation type="submission" date="2020-08" db="EMBL/GenBank/DDBJ databases">
        <title>Novel species isolated from subtropical streams in China.</title>
        <authorList>
            <person name="Lu H."/>
        </authorList>
    </citation>
    <scope>NUCLEOTIDE SEQUENCE</scope>
    <source>
        <strain evidence="2">KACC 12607</strain>
    </source>
</reference>
<dbReference type="GO" id="GO:0008757">
    <property type="term" value="F:S-adenosylmethionine-dependent methyltransferase activity"/>
    <property type="evidence" value="ECO:0007669"/>
    <property type="project" value="InterPro"/>
</dbReference>
<feature type="domain" description="Methyltransferase type 11" evidence="1">
    <location>
        <begin position="85"/>
        <end position="134"/>
    </location>
</feature>
<evidence type="ECO:0000259" key="1">
    <source>
        <dbReference type="Pfam" id="PF08241"/>
    </source>
</evidence>
<gene>
    <name evidence="2" type="ORF">H8K32_18545</name>
</gene>
<sequence length="257" mass="29655">MDSLEKDIIDLDAWLQLPAGRYVLEWEQALLAKLTVDIFGYNAVQIGMPQIDGLAASRMPNRWLTNSVLREPNIVEGETEQRPIVLLHDFSELPFDSQSIDLIVLPHVLEFTNEPHQLLREVERVLIPEGRLIISGFNQASLWGARQFVGRLNKNYFLPQQGEFISFTRMKDWLKLLNMEVGGHEFGCYVPPCRSENWLQRFHFMENAGQKWWPYLGAVYMVQAVKRVRGMHLIGPAWKQKRMARGNAVAVVNKAKK</sequence>
<evidence type="ECO:0000313" key="3">
    <source>
        <dbReference type="Proteomes" id="UP000634011"/>
    </source>
</evidence>
<dbReference type="Pfam" id="PF08241">
    <property type="entry name" value="Methyltransf_11"/>
    <property type="match status" value="1"/>
</dbReference>
<dbReference type="AlphaFoldDB" id="A0A923HGI5"/>
<keyword evidence="2" id="KW-0489">Methyltransferase</keyword>
<protein>
    <submittedName>
        <fullName evidence="2">Methyltransferase domain-containing protein</fullName>
    </submittedName>
</protein>
<evidence type="ECO:0000313" key="2">
    <source>
        <dbReference type="EMBL" id="MBC3864112.1"/>
    </source>
</evidence>
<dbReference type="RefSeq" id="WP_186914052.1">
    <property type="nucleotide sequence ID" value="NZ_JACOFV010000022.1"/>
</dbReference>
<organism evidence="2 3">
    <name type="scientific">Undibacterium jejuense</name>
    <dbReference type="NCBI Taxonomy" id="1344949"/>
    <lineage>
        <taxon>Bacteria</taxon>
        <taxon>Pseudomonadati</taxon>
        <taxon>Pseudomonadota</taxon>
        <taxon>Betaproteobacteria</taxon>
        <taxon>Burkholderiales</taxon>
        <taxon>Oxalobacteraceae</taxon>
        <taxon>Undibacterium</taxon>
    </lineage>
</organism>
<comment type="caution">
    <text evidence="2">The sequence shown here is derived from an EMBL/GenBank/DDBJ whole genome shotgun (WGS) entry which is preliminary data.</text>
</comment>
<accession>A0A923HGI5</accession>
<dbReference type="Gene3D" id="3.40.50.150">
    <property type="entry name" value="Vaccinia Virus protein VP39"/>
    <property type="match status" value="1"/>
</dbReference>
<dbReference type="InterPro" id="IPR029063">
    <property type="entry name" value="SAM-dependent_MTases_sf"/>
</dbReference>
<dbReference type="EMBL" id="JACOFV010000022">
    <property type="protein sequence ID" value="MBC3864112.1"/>
    <property type="molecule type" value="Genomic_DNA"/>
</dbReference>